<dbReference type="PANTHER" id="PTHR21581">
    <property type="entry name" value="D-ALANYL-D-ALANINE CARBOXYPEPTIDASE"/>
    <property type="match status" value="1"/>
</dbReference>
<comment type="caution">
    <text evidence="16">The sequence shown here is derived from an EMBL/GenBank/DDBJ whole genome shotgun (WGS) entry which is preliminary data.</text>
</comment>
<name>A0ABX4E499_9BACI</name>
<dbReference type="InterPro" id="IPR018044">
    <property type="entry name" value="Peptidase_S11"/>
</dbReference>
<evidence type="ECO:0000256" key="1">
    <source>
        <dbReference type="ARBA" id="ARBA00003217"/>
    </source>
</evidence>
<reference evidence="17" key="1">
    <citation type="submission" date="2017-03" db="EMBL/GenBank/DDBJ databases">
        <title>Bacillus sp. V-88(T) DSM27956, whole genome shotgun sequencing project.</title>
        <authorList>
            <person name="Dastager S.G."/>
            <person name="Neurgaonkar P.S."/>
            <person name="Dharne M.S."/>
        </authorList>
    </citation>
    <scope>NUCLEOTIDE SEQUENCE [LARGE SCALE GENOMIC DNA]</scope>
    <source>
        <strain evidence="17">DSM 25145</strain>
    </source>
</reference>
<keyword evidence="14" id="KW-1133">Transmembrane helix</keyword>
<dbReference type="PANTHER" id="PTHR21581:SF11">
    <property type="entry name" value="D-ALANYL-D-ALANINE CARBOXYPEPTIDASE DACA"/>
    <property type="match status" value="1"/>
</dbReference>
<keyword evidence="17" id="KW-1185">Reference proteome</keyword>
<evidence type="ECO:0000256" key="13">
    <source>
        <dbReference type="RuleBase" id="RU004016"/>
    </source>
</evidence>
<evidence type="ECO:0000256" key="11">
    <source>
        <dbReference type="ARBA" id="ARBA00023316"/>
    </source>
</evidence>
<protein>
    <recommendedName>
        <fullName evidence="4">serine-type D-Ala-D-Ala carboxypeptidase</fullName>
        <ecNumber evidence="4">3.4.16.4</ecNumber>
    </recommendedName>
</protein>
<evidence type="ECO:0000313" key="17">
    <source>
        <dbReference type="Proteomes" id="UP000215545"/>
    </source>
</evidence>
<evidence type="ECO:0000256" key="4">
    <source>
        <dbReference type="ARBA" id="ARBA00012448"/>
    </source>
</evidence>
<comment type="function">
    <text evidence="1">Removes C-terminal D-alanyl residues from sugar-peptide cell wall precursors.</text>
</comment>
<dbReference type="Gene3D" id="3.40.710.10">
    <property type="entry name" value="DD-peptidase/beta-lactamase superfamily"/>
    <property type="match status" value="1"/>
</dbReference>
<evidence type="ECO:0000256" key="10">
    <source>
        <dbReference type="ARBA" id="ARBA00022984"/>
    </source>
</evidence>
<dbReference type="SMART" id="SM00936">
    <property type="entry name" value="PBP5_C"/>
    <property type="match status" value="1"/>
</dbReference>
<feature type="transmembrane region" description="Helical" evidence="14">
    <location>
        <begin position="22"/>
        <end position="40"/>
    </location>
</feature>
<dbReference type="Proteomes" id="UP000215545">
    <property type="component" value="Unassembled WGS sequence"/>
</dbReference>
<gene>
    <name evidence="16" type="ORF">B1B05_18855</name>
</gene>
<dbReference type="EMBL" id="MWSK01000018">
    <property type="protein sequence ID" value="OXS73121.1"/>
    <property type="molecule type" value="Genomic_DNA"/>
</dbReference>
<evidence type="ECO:0000313" key="16">
    <source>
        <dbReference type="EMBL" id="OXS73121.1"/>
    </source>
</evidence>
<dbReference type="Pfam" id="PF00768">
    <property type="entry name" value="Peptidase_S11"/>
    <property type="match status" value="1"/>
</dbReference>
<evidence type="ECO:0000259" key="15">
    <source>
        <dbReference type="SMART" id="SM00936"/>
    </source>
</evidence>
<keyword evidence="14" id="KW-0812">Transmembrane</keyword>
<sequence>MYGTITKVWHKKWRVLRVRKRTGYRIGTVLLSVLLFIGLWTPGQIKVDAAFDVNAAAAILIDAETGQVLYEKNSDQQLGVASMSKMMTEYLLLEAVKEGKVKLDDTYQVSDYVYAISQDRSLSNVPVRAGETYTIQELFEAMTIYSANAATIAIAEKISGSEAEFVKLMNEKAKELGLEKVKFVNSTGLNNRDLKGNHSTGEVTDENMMSGRDVATLAYRLVNDYPEVLETAGIPKKKFREGTDDEISMENWNWMLPSLVFGYEGMTGLKTGTTDFAGYCFTGTAERNGQKLIAVVMDATNDKGEGTYDARFTEMKKLMDYGFTQFEHKEIAAAESAVKGSETIPVQKGKEKEVQLQTASALSILAPKASNTNYKASIEFNSSDLGESGELTAPVKKGKVVGYVTVKDEKDQPVPFLKTVPPTNVQTADSVEKANWFVLSMRAVGGGISNGWDWVVNKVTGWF</sequence>
<dbReference type="PRINTS" id="PR00725">
    <property type="entry name" value="DADACBPTASE1"/>
</dbReference>
<keyword evidence="14" id="KW-0472">Membrane</keyword>
<evidence type="ECO:0000256" key="6">
    <source>
        <dbReference type="ARBA" id="ARBA00022670"/>
    </source>
</evidence>
<evidence type="ECO:0000256" key="9">
    <source>
        <dbReference type="ARBA" id="ARBA00022960"/>
    </source>
</evidence>
<accession>A0ABX4E499</accession>
<dbReference type="EC" id="3.4.16.4" evidence="4"/>
<dbReference type="GO" id="GO:0004180">
    <property type="term" value="F:carboxypeptidase activity"/>
    <property type="evidence" value="ECO:0007669"/>
    <property type="project" value="UniProtKB-KW"/>
</dbReference>
<feature type="domain" description="Peptidase S11 D-Ala-D-Ala carboxypeptidase A C-terminal" evidence="15">
    <location>
        <begin position="326"/>
        <end position="433"/>
    </location>
</feature>
<dbReference type="InterPro" id="IPR012907">
    <property type="entry name" value="Peptidase_S11_C"/>
</dbReference>
<proteinExistence type="inferred from homology"/>
<keyword evidence="5 16" id="KW-0121">Carboxypeptidase</keyword>
<dbReference type="InterPro" id="IPR037167">
    <property type="entry name" value="Peptidase_S11_C_sf"/>
</dbReference>
<evidence type="ECO:0000256" key="12">
    <source>
        <dbReference type="ARBA" id="ARBA00034000"/>
    </source>
</evidence>
<comment type="catalytic activity">
    <reaction evidence="12">
        <text>Preferential cleavage: (Ac)2-L-Lys-D-Ala-|-D-Ala. Also transpeptidation of peptidyl-alanyl moieties that are N-acyl substituents of D-alanine.</text>
        <dbReference type="EC" id="3.4.16.4"/>
    </reaction>
</comment>
<dbReference type="InterPro" id="IPR015956">
    <property type="entry name" value="Peniciliin-bd_prot_C_sf"/>
</dbReference>
<dbReference type="Pfam" id="PF07943">
    <property type="entry name" value="PBP5_C"/>
    <property type="match status" value="1"/>
</dbReference>
<keyword evidence="10" id="KW-0573">Peptidoglycan synthesis</keyword>
<keyword evidence="11" id="KW-0961">Cell wall biogenesis/degradation</keyword>
<dbReference type="SUPFAM" id="SSF69189">
    <property type="entry name" value="Penicillin-binding protein associated domain"/>
    <property type="match status" value="1"/>
</dbReference>
<evidence type="ECO:0000256" key="5">
    <source>
        <dbReference type="ARBA" id="ARBA00022645"/>
    </source>
</evidence>
<evidence type="ECO:0000256" key="14">
    <source>
        <dbReference type="SAM" id="Phobius"/>
    </source>
</evidence>
<comment type="similarity">
    <text evidence="3 13">Belongs to the peptidase S11 family.</text>
</comment>
<evidence type="ECO:0000256" key="2">
    <source>
        <dbReference type="ARBA" id="ARBA00004752"/>
    </source>
</evidence>
<dbReference type="SUPFAM" id="SSF56601">
    <property type="entry name" value="beta-lactamase/transpeptidase-like"/>
    <property type="match status" value="1"/>
</dbReference>
<dbReference type="InterPro" id="IPR001967">
    <property type="entry name" value="Peptidase_S11_N"/>
</dbReference>
<dbReference type="Gene3D" id="2.60.410.10">
    <property type="entry name" value="D-Ala-D-Ala carboxypeptidase, C-terminal domain"/>
    <property type="match status" value="1"/>
</dbReference>
<organism evidence="16 17">
    <name type="scientific">Domibacillus enclensis</name>
    <dbReference type="NCBI Taxonomy" id="1017273"/>
    <lineage>
        <taxon>Bacteria</taxon>
        <taxon>Bacillati</taxon>
        <taxon>Bacillota</taxon>
        <taxon>Bacilli</taxon>
        <taxon>Bacillales</taxon>
        <taxon>Bacillaceae</taxon>
        <taxon>Domibacillus</taxon>
    </lineage>
</organism>
<evidence type="ECO:0000256" key="8">
    <source>
        <dbReference type="ARBA" id="ARBA00022801"/>
    </source>
</evidence>
<keyword evidence="6" id="KW-0645">Protease</keyword>
<keyword evidence="8" id="KW-0378">Hydrolase</keyword>
<dbReference type="InterPro" id="IPR012338">
    <property type="entry name" value="Beta-lactam/transpept-like"/>
</dbReference>
<comment type="pathway">
    <text evidence="2">Cell wall biogenesis; peptidoglycan biosynthesis.</text>
</comment>
<evidence type="ECO:0000256" key="3">
    <source>
        <dbReference type="ARBA" id="ARBA00007164"/>
    </source>
</evidence>
<keyword evidence="7" id="KW-0732">Signal</keyword>
<keyword evidence="9" id="KW-0133">Cell shape</keyword>
<evidence type="ECO:0000256" key="7">
    <source>
        <dbReference type="ARBA" id="ARBA00022729"/>
    </source>
</evidence>